<protein>
    <submittedName>
        <fullName evidence="13">Cytochrome d ubiquinol oxidase subunit II</fullName>
    </submittedName>
</protein>
<dbReference type="PANTHER" id="PTHR43141">
    <property type="entry name" value="CYTOCHROME BD2 SUBUNIT II"/>
    <property type="match status" value="1"/>
</dbReference>
<evidence type="ECO:0000256" key="10">
    <source>
        <dbReference type="ARBA" id="ARBA00023004"/>
    </source>
</evidence>
<organism evidence="13 14">
    <name type="scientific">Dyella halodurans</name>
    <dbReference type="NCBI Taxonomy" id="1920171"/>
    <lineage>
        <taxon>Bacteria</taxon>
        <taxon>Pseudomonadati</taxon>
        <taxon>Pseudomonadota</taxon>
        <taxon>Gammaproteobacteria</taxon>
        <taxon>Lysobacterales</taxon>
        <taxon>Rhodanobacteraceae</taxon>
        <taxon>Dyella</taxon>
    </lineage>
</organism>
<evidence type="ECO:0000256" key="12">
    <source>
        <dbReference type="SAM" id="Phobius"/>
    </source>
</evidence>
<keyword evidence="10" id="KW-0408">Iron</keyword>
<dbReference type="PIRSF" id="PIRSF000267">
    <property type="entry name" value="Cyt_oxidse_sub2"/>
    <property type="match status" value="1"/>
</dbReference>
<evidence type="ECO:0000313" key="14">
    <source>
        <dbReference type="Proteomes" id="UP001595961"/>
    </source>
</evidence>
<evidence type="ECO:0000256" key="3">
    <source>
        <dbReference type="ARBA" id="ARBA00022448"/>
    </source>
</evidence>
<comment type="similarity">
    <text evidence="2">Belongs to the cytochrome ubiquinol oxidase subunit 2 family.</text>
</comment>
<keyword evidence="7" id="KW-0479">Metal-binding</keyword>
<gene>
    <name evidence="13" type="primary">cydB</name>
    <name evidence="13" type="ORF">ACFO5W_19405</name>
</gene>
<evidence type="ECO:0000256" key="11">
    <source>
        <dbReference type="ARBA" id="ARBA00023136"/>
    </source>
</evidence>
<keyword evidence="9 12" id="KW-1133">Transmembrane helix</keyword>
<feature type="transmembrane region" description="Helical" evidence="12">
    <location>
        <begin position="289"/>
        <end position="313"/>
    </location>
</feature>
<dbReference type="Pfam" id="PF02322">
    <property type="entry name" value="Cyt_bd_oxida_II"/>
    <property type="match status" value="1"/>
</dbReference>
<sequence length="376" mass="41479">MFDYETLRVIWWALLGILLIGFAIMDGFDFGIAALLRVLTRSEEERLVLLETIEPTWEGNQVWFILGGGATFAAWPMLYAVSFSGMYLAIFLVLLAFIMRPVGFNFRGKVHDPRWRNAWDWVLVLSGVVVMLISGVAFGNLFLGVPFQFDGNLRMTWHGSFFELLHPFALVAGLVSLSMLLAHGACWAAYKADHVIADRAARMARWATLAYSVFYVVAGIWLAYGAAGFAIVGPVVTDGPSNPLYKEVAHGSSWFASYMQYPWFWAAPVLGLLGAIGVQLIVAKRGLGAFLCSSVMVAGTILSAGFALFPFLLPSSLDPRSSLTVWDASSSRGTLQLMLGAALVFMPIIIAYTSWVFHVLRGRVTLEHIRESGHTY</sequence>
<dbReference type="Proteomes" id="UP001595961">
    <property type="component" value="Unassembled WGS sequence"/>
</dbReference>
<dbReference type="RefSeq" id="WP_266152270.1">
    <property type="nucleotide sequence ID" value="NZ_CP064028.1"/>
</dbReference>
<feature type="transmembrane region" description="Helical" evidence="12">
    <location>
        <begin position="333"/>
        <end position="360"/>
    </location>
</feature>
<evidence type="ECO:0000313" key="13">
    <source>
        <dbReference type="EMBL" id="MFC4528820.1"/>
    </source>
</evidence>
<evidence type="ECO:0000256" key="2">
    <source>
        <dbReference type="ARBA" id="ARBA00007543"/>
    </source>
</evidence>
<evidence type="ECO:0000256" key="8">
    <source>
        <dbReference type="ARBA" id="ARBA00022982"/>
    </source>
</evidence>
<keyword evidence="8" id="KW-0249">Electron transport</keyword>
<comment type="subcellular location">
    <subcellularLocation>
        <location evidence="1">Cell membrane</location>
        <topology evidence="1">Multi-pass membrane protein</topology>
    </subcellularLocation>
</comment>
<dbReference type="PANTHER" id="PTHR43141:SF5">
    <property type="entry name" value="CYTOCHROME BD-I UBIQUINOL OXIDASE SUBUNIT 2"/>
    <property type="match status" value="1"/>
</dbReference>
<proteinExistence type="inferred from homology"/>
<feature type="transmembrane region" description="Helical" evidence="12">
    <location>
        <begin position="211"/>
        <end position="236"/>
    </location>
</feature>
<keyword evidence="14" id="KW-1185">Reference proteome</keyword>
<evidence type="ECO:0000256" key="6">
    <source>
        <dbReference type="ARBA" id="ARBA00022692"/>
    </source>
</evidence>
<evidence type="ECO:0000256" key="7">
    <source>
        <dbReference type="ARBA" id="ARBA00022723"/>
    </source>
</evidence>
<evidence type="ECO:0000256" key="4">
    <source>
        <dbReference type="ARBA" id="ARBA00022475"/>
    </source>
</evidence>
<dbReference type="EMBL" id="JBHSGA010000021">
    <property type="protein sequence ID" value="MFC4528820.1"/>
    <property type="molecule type" value="Genomic_DNA"/>
</dbReference>
<evidence type="ECO:0000256" key="9">
    <source>
        <dbReference type="ARBA" id="ARBA00022989"/>
    </source>
</evidence>
<feature type="transmembrane region" description="Helical" evidence="12">
    <location>
        <begin position="165"/>
        <end position="190"/>
    </location>
</feature>
<dbReference type="NCBIfam" id="TIGR00203">
    <property type="entry name" value="cydB"/>
    <property type="match status" value="1"/>
</dbReference>
<keyword evidence="3" id="KW-0813">Transport</keyword>
<evidence type="ECO:0000256" key="1">
    <source>
        <dbReference type="ARBA" id="ARBA00004651"/>
    </source>
</evidence>
<name>A0ABV9C7L8_9GAMM</name>
<feature type="transmembrane region" description="Helical" evidence="12">
    <location>
        <begin position="61"/>
        <end position="81"/>
    </location>
</feature>
<reference evidence="14" key="1">
    <citation type="journal article" date="2019" name="Int. J. Syst. Evol. Microbiol.">
        <title>The Global Catalogue of Microorganisms (GCM) 10K type strain sequencing project: providing services to taxonomists for standard genome sequencing and annotation.</title>
        <authorList>
            <consortium name="The Broad Institute Genomics Platform"/>
            <consortium name="The Broad Institute Genome Sequencing Center for Infectious Disease"/>
            <person name="Wu L."/>
            <person name="Ma J."/>
        </authorList>
    </citation>
    <scope>NUCLEOTIDE SEQUENCE [LARGE SCALE GENOMIC DNA]</scope>
    <source>
        <strain evidence="14">CCM 4481</strain>
    </source>
</reference>
<accession>A0ABV9C7L8</accession>
<comment type="caution">
    <text evidence="13">The sequence shown here is derived from an EMBL/GenBank/DDBJ whole genome shotgun (WGS) entry which is preliminary data.</text>
</comment>
<feature type="transmembrane region" description="Helical" evidence="12">
    <location>
        <begin position="263"/>
        <end position="282"/>
    </location>
</feature>
<dbReference type="InterPro" id="IPR003317">
    <property type="entry name" value="Cyt-d_oxidase_su2"/>
</dbReference>
<keyword evidence="5" id="KW-0349">Heme</keyword>
<keyword evidence="6 12" id="KW-0812">Transmembrane</keyword>
<feature type="transmembrane region" description="Helical" evidence="12">
    <location>
        <begin position="12"/>
        <end position="40"/>
    </location>
</feature>
<feature type="transmembrane region" description="Helical" evidence="12">
    <location>
        <begin position="87"/>
        <end position="106"/>
    </location>
</feature>
<keyword evidence="11 12" id="KW-0472">Membrane</keyword>
<evidence type="ECO:0000256" key="5">
    <source>
        <dbReference type="ARBA" id="ARBA00022617"/>
    </source>
</evidence>
<feature type="transmembrane region" description="Helical" evidence="12">
    <location>
        <begin position="118"/>
        <end position="145"/>
    </location>
</feature>
<keyword evidence="4" id="KW-1003">Cell membrane</keyword>